<gene>
    <name evidence="6" type="ORF">GCM10022384_00400</name>
</gene>
<organism evidence="6 7">
    <name type="scientific">Streptomyces marokkonensis</name>
    <dbReference type="NCBI Taxonomy" id="324855"/>
    <lineage>
        <taxon>Bacteria</taxon>
        <taxon>Bacillati</taxon>
        <taxon>Actinomycetota</taxon>
        <taxon>Actinomycetes</taxon>
        <taxon>Kitasatosporales</taxon>
        <taxon>Streptomycetaceae</taxon>
        <taxon>Streptomyces</taxon>
    </lineage>
</organism>
<dbReference type="InterPro" id="IPR014004">
    <property type="entry name" value="Transpt-assoc_nodulatn_dom_bac"/>
</dbReference>
<dbReference type="Pfam" id="PF04972">
    <property type="entry name" value="BON"/>
    <property type="match status" value="1"/>
</dbReference>
<dbReference type="Pfam" id="PF00571">
    <property type="entry name" value="CBS"/>
    <property type="match status" value="2"/>
</dbReference>
<name>A0ABP7NMN0_9ACTN</name>
<dbReference type="Gene3D" id="3.10.580.10">
    <property type="entry name" value="CBS-domain"/>
    <property type="match status" value="1"/>
</dbReference>
<dbReference type="InterPro" id="IPR007055">
    <property type="entry name" value="BON_dom"/>
</dbReference>
<sequence>MKHQKVCDLMSDAVVRVQRGTPFKEIAHLLQEYDITAVPVVDEEDRPVGVVSEADLLQKMWGSDPDGSPVQEERPRPGGGKAFATDAAGLMTSPAVCARESWSVVDAARVMARQGIKRLLVVNDAGRLIGVVSRSDLLRVFLRTDRAIRTEIIEEALVNGLGLAPSSVQVDVEHGHVVLSGPLPDRVSVPELEEHCRRVDGVVAVEFRVAGEAAAGSSASGPTRRPG</sequence>
<dbReference type="EMBL" id="BAABCQ010000001">
    <property type="protein sequence ID" value="GAA3950462.1"/>
    <property type="molecule type" value="Genomic_DNA"/>
</dbReference>
<evidence type="ECO:0000256" key="1">
    <source>
        <dbReference type="ARBA" id="ARBA00023122"/>
    </source>
</evidence>
<dbReference type="SMART" id="SM00749">
    <property type="entry name" value="BON"/>
    <property type="match status" value="1"/>
</dbReference>
<proteinExistence type="predicted"/>
<dbReference type="CDD" id="cd04586">
    <property type="entry name" value="CBS_pair_BON_assoc"/>
    <property type="match status" value="1"/>
</dbReference>
<dbReference type="InterPro" id="IPR046342">
    <property type="entry name" value="CBS_dom_sf"/>
</dbReference>
<dbReference type="InterPro" id="IPR000644">
    <property type="entry name" value="CBS_dom"/>
</dbReference>
<evidence type="ECO:0000256" key="2">
    <source>
        <dbReference type="PROSITE-ProRule" id="PRU00703"/>
    </source>
</evidence>
<dbReference type="PIRSF" id="PIRSF036990">
    <property type="entry name" value="UCP036990_CBS_BON"/>
    <property type="match status" value="1"/>
</dbReference>
<feature type="domain" description="CBS" evidence="5">
    <location>
        <begin position="91"/>
        <end position="148"/>
    </location>
</feature>
<feature type="region of interest" description="Disordered" evidence="3">
    <location>
        <begin position="60"/>
        <end position="81"/>
    </location>
</feature>
<dbReference type="InterPro" id="IPR017080">
    <property type="entry name" value="UCP036990_CBS_BON"/>
</dbReference>
<accession>A0ABP7NMN0</accession>
<dbReference type="SMART" id="SM00116">
    <property type="entry name" value="CBS"/>
    <property type="match status" value="2"/>
</dbReference>
<dbReference type="PROSITE" id="PS50914">
    <property type="entry name" value="BON"/>
    <property type="match status" value="1"/>
</dbReference>
<evidence type="ECO:0000313" key="7">
    <source>
        <dbReference type="Proteomes" id="UP001500034"/>
    </source>
</evidence>
<dbReference type="InterPro" id="IPR051257">
    <property type="entry name" value="Diverse_CBS-Domain"/>
</dbReference>
<evidence type="ECO:0000256" key="3">
    <source>
        <dbReference type="SAM" id="MobiDB-lite"/>
    </source>
</evidence>
<protein>
    <submittedName>
        <fullName evidence="6">CBS domain-containing protein</fullName>
    </submittedName>
</protein>
<evidence type="ECO:0000259" key="4">
    <source>
        <dbReference type="PROSITE" id="PS50914"/>
    </source>
</evidence>
<feature type="domain" description="CBS" evidence="5">
    <location>
        <begin position="10"/>
        <end position="70"/>
    </location>
</feature>
<dbReference type="PANTHER" id="PTHR43080">
    <property type="entry name" value="CBS DOMAIN-CONTAINING PROTEIN CBSX3, MITOCHONDRIAL"/>
    <property type="match status" value="1"/>
</dbReference>
<comment type="caution">
    <text evidence="6">The sequence shown here is derived from an EMBL/GenBank/DDBJ whole genome shotgun (WGS) entry which is preliminary data.</text>
</comment>
<keyword evidence="7" id="KW-1185">Reference proteome</keyword>
<dbReference type="Gene3D" id="3.30.1340.30">
    <property type="match status" value="1"/>
</dbReference>
<dbReference type="PANTHER" id="PTHR43080:SF29">
    <property type="entry name" value="OS02G0818000 PROTEIN"/>
    <property type="match status" value="1"/>
</dbReference>
<reference evidence="7" key="1">
    <citation type="journal article" date="2019" name="Int. J. Syst. Evol. Microbiol.">
        <title>The Global Catalogue of Microorganisms (GCM) 10K type strain sequencing project: providing services to taxonomists for standard genome sequencing and annotation.</title>
        <authorList>
            <consortium name="The Broad Institute Genomics Platform"/>
            <consortium name="The Broad Institute Genome Sequencing Center for Infectious Disease"/>
            <person name="Wu L."/>
            <person name="Ma J."/>
        </authorList>
    </citation>
    <scope>NUCLEOTIDE SEQUENCE [LARGE SCALE GENOMIC DNA]</scope>
    <source>
        <strain evidence="7">JCM 17027</strain>
    </source>
</reference>
<dbReference type="SUPFAM" id="SSF54631">
    <property type="entry name" value="CBS-domain pair"/>
    <property type="match status" value="1"/>
</dbReference>
<dbReference type="Proteomes" id="UP001500034">
    <property type="component" value="Unassembled WGS sequence"/>
</dbReference>
<feature type="domain" description="BON" evidence="4">
    <location>
        <begin position="145"/>
        <end position="213"/>
    </location>
</feature>
<evidence type="ECO:0000313" key="6">
    <source>
        <dbReference type="EMBL" id="GAA3950462.1"/>
    </source>
</evidence>
<evidence type="ECO:0000259" key="5">
    <source>
        <dbReference type="PROSITE" id="PS51371"/>
    </source>
</evidence>
<dbReference type="RefSeq" id="WP_345587989.1">
    <property type="nucleotide sequence ID" value="NZ_BAABCQ010000001.1"/>
</dbReference>
<dbReference type="PROSITE" id="PS51371">
    <property type="entry name" value="CBS"/>
    <property type="match status" value="2"/>
</dbReference>
<keyword evidence="1 2" id="KW-0129">CBS domain</keyword>